<name>A0A7U7G474_9PROT</name>
<evidence type="ECO:0000313" key="1">
    <source>
        <dbReference type="EMBL" id="CDG32847.1"/>
    </source>
</evidence>
<dbReference type="EMBL" id="CBLY010000002">
    <property type="protein sequence ID" value="CDG32847.1"/>
    <property type="molecule type" value="Genomic_DNA"/>
</dbReference>
<organism evidence="1 2">
    <name type="scientific">Parasaccharibacter apium</name>
    <dbReference type="NCBI Taxonomy" id="1510841"/>
    <lineage>
        <taxon>Bacteria</taxon>
        <taxon>Pseudomonadati</taxon>
        <taxon>Pseudomonadota</taxon>
        <taxon>Alphaproteobacteria</taxon>
        <taxon>Acetobacterales</taxon>
        <taxon>Acetobacteraceae</taxon>
        <taxon>Parasaccharibacter</taxon>
    </lineage>
</organism>
<protein>
    <submittedName>
        <fullName evidence="1">Uncharacterized protein</fullName>
    </submittedName>
</protein>
<sequence>MNSLMRRPCRLTGRGRHFCTSRKASIMVRGADCMADVILTMGTKQQNL</sequence>
<dbReference type="Proteomes" id="UP000027590">
    <property type="component" value="Unassembled WGS sequence"/>
</dbReference>
<reference evidence="1 2" key="1">
    <citation type="journal article" date="2014" name="Genome Biol. Evol.">
        <title>Acetic acid bacteria genomes reveal functional traits for adaptation to life in insect guts.</title>
        <authorList>
            <person name="Chouaia B."/>
            <person name="Gaiarsa S."/>
            <person name="Crotti E."/>
            <person name="Comandatore F."/>
            <person name="Degli Esposti M."/>
            <person name="Ricci I."/>
            <person name="Alma A."/>
            <person name="Favia G."/>
            <person name="Bandi C."/>
            <person name="Daffonchio D."/>
        </authorList>
    </citation>
    <scope>NUCLEOTIDE SEQUENCE [LARGE SCALE GENOMIC DNA]</scope>
    <source>
        <strain evidence="2">AM169</strain>
    </source>
</reference>
<accession>A0A7U7G474</accession>
<dbReference type="AlphaFoldDB" id="A0A7U7G474"/>
<gene>
    <name evidence="1" type="ORF">SACS_0109</name>
</gene>
<comment type="caution">
    <text evidence="1">The sequence shown here is derived from an EMBL/GenBank/DDBJ whole genome shotgun (WGS) entry which is preliminary data.</text>
</comment>
<evidence type="ECO:0000313" key="2">
    <source>
        <dbReference type="Proteomes" id="UP000027590"/>
    </source>
</evidence>
<proteinExistence type="predicted"/>
<reference evidence="1 2" key="2">
    <citation type="journal article" date="2014" name="PLoS ONE">
        <title>Evolution of mitochondria reconstructed from the energy metabolism of living bacteria.</title>
        <authorList>
            <person name="Degli Esposti M."/>
            <person name="Chouaia B."/>
            <person name="Comandatore F."/>
            <person name="Crotti E."/>
            <person name="Sassera D."/>
            <person name="Lievens P.M."/>
            <person name="Daffonchio D."/>
            <person name="Bandi C."/>
        </authorList>
    </citation>
    <scope>NUCLEOTIDE SEQUENCE [LARGE SCALE GENOMIC DNA]</scope>
    <source>
        <strain evidence="2">AM169</strain>
    </source>
</reference>